<proteinExistence type="predicted"/>
<comment type="caution">
    <text evidence="3">The sequence shown here is derived from an EMBL/GenBank/DDBJ whole genome shotgun (WGS) entry which is preliminary data.</text>
</comment>
<feature type="transmembrane region" description="Helical" evidence="2">
    <location>
        <begin position="42"/>
        <end position="62"/>
    </location>
</feature>
<keyword evidence="2" id="KW-0812">Transmembrane</keyword>
<feature type="region of interest" description="Disordered" evidence="1">
    <location>
        <begin position="104"/>
        <end position="131"/>
    </location>
</feature>
<name>A0ABR7DAC8_9CLOT</name>
<gene>
    <name evidence="3" type="ORF">H8S20_05460</name>
</gene>
<dbReference type="RefSeq" id="WP_186859491.1">
    <property type="nucleotide sequence ID" value="NZ_JACOOO010000007.1"/>
</dbReference>
<feature type="transmembrane region" description="Helical" evidence="2">
    <location>
        <begin position="12"/>
        <end position="30"/>
    </location>
</feature>
<dbReference type="Proteomes" id="UP000596929">
    <property type="component" value="Unassembled WGS sequence"/>
</dbReference>
<keyword evidence="4" id="KW-1185">Reference proteome</keyword>
<evidence type="ECO:0000313" key="4">
    <source>
        <dbReference type="Proteomes" id="UP000596929"/>
    </source>
</evidence>
<reference evidence="3 4" key="1">
    <citation type="submission" date="2020-08" db="EMBL/GenBank/DDBJ databases">
        <title>Genome public.</title>
        <authorList>
            <person name="Liu C."/>
            <person name="Sun Q."/>
        </authorList>
    </citation>
    <scope>NUCLEOTIDE SEQUENCE [LARGE SCALE GENOMIC DNA]</scope>
    <source>
        <strain evidence="3 4">NSJ-6</strain>
    </source>
</reference>
<keyword evidence="2" id="KW-1133">Transmembrane helix</keyword>
<accession>A0ABR7DAC8</accession>
<protein>
    <submittedName>
        <fullName evidence="3">Uncharacterized protein</fullName>
    </submittedName>
</protein>
<evidence type="ECO:0000256" key="1">
    <source>
        <dbReference type="SAM" id="MobiDB-lite"/>
    </source>
</evidence>
<feature type="transmembrane region" description="Helical" evidence="2">
    <location>
        <begin position="68"/>
        <end position="90"/>
    </location>
</feature>
<feature type="compositionally biased region" description="Low complexity" evidence="1">
    <location>
        <begin position="107"/>
        <end position="119"/>
    </location>
</feature>
<evidence type="ECO:0000313" key="3">
    <source>
        <dbReference type="EMBL" id="MBC5628339.1"/>
    </source>
</evidence>
<evidence type="ECO:0000256" key="2">
    <source>
        <dbReference type="SAM" id="Phobius"/>
    </source>
</evidence>
<keyword evidence="2" id="KW-0472">Membrane</keyword>
<dbReference type="EMBL" id="JACOOO010000007">
    <property type="protein sequence ID" value="MBC5628339.1"/>
    <property type="molecule type" value="Genomic_DNA"/>
</dbReference>
<sequence length="131" mass="14772">MEINNFVTTDFLASFTGTLFVVELMVFVTKNLPIIKKVRTRFYTFILALSHIIIMGFVTKTATQTVVYYYSVLINSLIVTVMLCGGYDIIIDKVYSVTNTDSKELANNSTTTKNMSSNTEENDKVDLNKVN</sequence>
<organism evidence="3 4">
    <name type="scientific">Clostridium hominis</name>
    <dbReference type="NCBI Taxonomy" id="2763036"/>
    <lineage>
        <taxon>Bacteria</taxon>
        <taxon>Bacillati</taxon>
        <taxon>Bacillota</taxon>
        <taxon>Clostridia</taxon>
        <taxon>Eubacteriales</taxon>
        <taxon>Clostridiaceae</taxon>
        <taxon>Clostridium</taxon>
    </lineage>
</organism>
<feature type="compositionally biased region" description="Basic and acidic residues" evidence="1">
    <location>
        <begin position="121"/>
        <end position="131"/>
    </location>
</feature>